<organism evidence="2">
    <name type="scientific">marine metagenome</name>
    <dbReference type="NCBI Taxonomy" id="408172"/>
    <lineage>
        <taxon>unclassified sequences</taxon>
        <taxon>metagenomes</taxon>
        <taxon>ecological metagenomes</taxon>
    </lineage>
</organism>
<sequence length="57" mass="6415">MIAGSLTLSTTNESPILSSTKTNHPIQPCSKSRYFETLYLRVLFTTLFLNNVLELLP</sequence>
<proteinExistence type="predicted"/>
<evidence type="ECO:0000256" key="1">
    <source>
        <dbReference type="SAM" id="MobiDB-lite"/>
    </source>
</evidence>
<reference evidence="2" key="1">
    <citation type="submission" date="2018-05" db="EMBL/GenBank/DDBJ databases">
        <authorList>
            <person name="Lanie J.A."/>
            <person name="Ng W.-L."/>
            <person name="Kazmierczak K.M."/>
            <person name="Andrzejewski T.M."/>
            <person name="Davidsen T.M."/>
            <person name="Wayne K.J."/>
            <person name="Tettelin H."/>
            <person name="Glass J.I."/>
            <person name="Rusch D."/>
            <person name="Podicherti R."/>
            <person name="Tsui H.-C.T."/>
            <person name="Winkler M.E."/>
        </authorList>
    </citation>
    <scope>NUCLEOTIDE SEQUENCE</scope>
</reference>
<name>A0A381Y9Y8_9ZZZZ</name>
<protein>
    <submittedName>
        <fullName evidence="2">Uncharacterized protein</fullName>
    </submittedName>
</protein>
<evidence type="ECO:0000313" key="2">
    <source>
        <dbReference type="EMBL" id="SVA73700.1"/>
    </source>
</evidence>
<dbReference type="EMBL" id="UINC01017702">
    <property type="protein sequence ID" value="SVA73700.1"/>
    <property type="molecule type" value="Genomic_DNA"/>
</dbReference>
<feature type="region of interest" description="Disordered" evidence="1">
    <location>
        <begin position="1"/>
        <end position="24"/>
    </location>
</feature>
<gene>
    <name evidence="2" type="ORF">METZ01_LOCUS126554</name>
</gene>
<dbReference type="AlphaFoldDB" id="A0A381Y9Y8"/>
<accession>A0A381Y9Y8</accession>